<evidence type="ECO:0000256" key="3">
    <source>
        <dbReference type="SAM" id="SignalP"/>
    </source>
</evidence>
<name>A0A953J854_9BACT</name>
<comment type="similarity">
    <text evidence="1">Belongs to the phosphate/phosphite/phosphonate binding protein family.</text>
</comment>
<dbReference type="GO" id="GO:0043190">
    <property type="term" value="C:ATP-binding cassette (ABC) transporter complex"/>
    <property type="evidence" value="ECO:0007669"/>
    <property type="project" value="InterPro"/>
</dbReference>
<dbReference type="InterPro" id="IPR005770">
    <property type="entry name" value="PhnD"/>
</dbReference>
<gene>
    <name evidence="4" type="ORF">K8I29_15020</name>
</gene>
<dbReference type="Pfam" id="PF12974">
    <property type="entry name" value="Phosphonate-bd"/>
    <property type="match status" value="1"/>
</dbReference>
<dbReference type="GO" id="GO:0055085">
    <property type="term" value="P:transmembrane transport"/>
    <property type="evidence" value="ECO:0007669"/>
    <property type="project" value="InterPro"/>
</dbReference>
<evidence type="ECO:0000256" key="1">
    <source>
        <dbReference type="ARBA" id="ARBA00007162"/>
    </source>
</evidence>
<evidence type="ECO:0000256" key="2">
    <source>
        <dbReference type="ARBA" id="ARBA00022729"/>
    </source>
</evidence>
<feature type="chain" id="PRO_5036956950" evidence="3">
    <location>
        <begin position="22"/>
        <end position="307"/>
    </location>
</feature>
<feature type="signal peptide" evidence="3">
    <location>
        <begin position="1"/>
        <end position="21"/>
    </location>
</feature>
<reference evidence="4" key="2">
    <citation type="submission" date="2021-08" db="EMBL/GenBank/DDBJ databases">
        <authorList>
            <person name="Dalcin Martins P."/>
        </authorList>
    </citation>
    <scope>NUCLEOTIDE SEQUENCE</scope>
    <source>
        <strain evidence="4">MAG_39</strain>
    </source>
</reference>
<dbReference type="CDD" id="cd01071">
    <property type="entry name" value="PBP2_PhnD_like"/>
    <property type="match status" value="1"/>
</dbReference>
<proteinExistence type="inferred from homology"/>
<sequence length="307" mass="34473">MLTRLLFVVLLLLVSCGGTPAGLEKKGTEPKKIREGTFTIALLPEQNVFEQKKKYKPLIEYLSRVLDTNVKIKLLDSYGSIYDEITSRRIDGAFFGSFNYILTKAKADIEPIARPVERDGSSSYRGIIFTRKDSPVSKDVHSWKGKRIALVHEVTTAGYVFPRWYLKQRGIDGFEGHFGRILFTGSHDAAILSVYKGQADLGAAKDLVFERLLAANPAIKGDLTVIAESIEVPSNSLCVRGDIPPAFRSKLKAILLSLHMTSEGQKVLQSLEAVRFRETTDSEFAPLREMVREMGIDSRTYHFRDRK</sequence>
<dbReference type="PROSITE" id="PS51257">
    <property type="entry name" value="PROKAR_LIPOPROTEIN"/>
    <property type="match status" value="1"/>
</dbReference>
<dbReference type="PANTHER" id="PTHR35841:SF1">
    <property type="entry name" value="PHOSPHONATES-BINDING PERIPLASMIC PROTEIN"/>
    <property type="match status" value="1"/>
</dbReference>
<organism evidence="4 5">
    <name type="scientific">Candidatus Nitrobium versatile</name>
    <dbReference type="NCBI Taxonomy" id="2884831"/>
    <lineage>
        <taxon>Bacteria</taxon>
        <taxon>Pseudomonadati</taxon>
        <taxon>Nitrospirota</taxon>
        <taxon>Nitrospiria</taxon>
        <taxon>Nitrospirales</taxon>
        <taxon>Nitrospiraceae</taxon>
        <taxon>Candidatus Nitrobium</taxon>
    </lineage>
</organism>
<dbReference type="EMBL" id="JAIOIV010000118">
    <property type="protein sequence ID" value="MBZ0157508.1"/>
    <property type="molecule type" value="Genomic_DNA"/>
</dbReference>
<reference evidence="4" key="1">
    <citation type="journal article" date="2021" name="bioRxiv">
        <title>Unraveling nitrogen, sulfur and carbon metabolic pathways and microbial community transcriptional responses to substrate deprivation and toxicity stresses in a bioreactor mimicking anoxic brackish coastal sediment conditions.</title>
        <authorList>
            <person name="Martins P.D."/>
            <person name="Echeveste M.J."/>
            <person name="Arshad A."/>
            <person name="Kurth J."/>
            <person name="Ouboter H."/>
            <person name="Jetten M.S.M."/>
            <person name="Welte C.U."/>
        </authorList>
    </citation>
    <scope>NUCLEOTIDE SEQUENCE</scope>
    <source>
        <strain evidence="4">MAG_39</strain>
    </source>
</reference>
<dbReference type="Gene3D" id="3.40.190.10">
    <property type="entry name" value="Periplasmic binding protein-like II"/>
    <property type="match status" value="2"/>
</dbReference>
<comment type="caution">
    <text evidence="4">The sequence shown here is derived from an EMBL/GenBank/DDBJ whole genome shotgun (WGS) entry which is preliminary data.</text>
</comment>
<accession>A0A953J854</accession>
<protein>
    <submittedName>
        <fullName evidence="4">Phosphate/phosphite/phosphonate ABC transporter substrate-binding protein</fullName>
    </submittedName>
</protein>
<dbReference type="PANTHER" id="PTHR35841">
    <property type="entry name" value="PHOSPHONATES-BINDING PERIPLASMIC PROTEIN"/>
    <property type="match status" value="1"/>
</dbReference>
<evidence type="ECO:0000313" key="4">
    <source>
        <dbReference type="EMBL" id="MBZ0157508.1"/>
    </source>
</evidence>
<dbReference type="Proteomes" id="UP000705867">
    <property type="component" value="Unassembled WGS sequence"/>
</dbReference>
<dbReference type="NCBIfam" id="TIGR01098">
    <property type="entry name" value="3A0109s03R"/>
    <property type="match status" value="1"/>
</dbReference>
<evidence type="ECO:0000313" key="5">
    <source>
        <dbReference type="Proteomes" id="UP000705867"/>
    </source>
</evidence>
<dbReference type="AlphaFoldDB" id="A0A953J854"/>
<keyword evidence="2 3" id="KW-0732">Signal</keyword>
<dbReference type="SUPFAM" id="SSF53850">
    <property type="entry name" value="Periplasmic binding protein-like II"/>
    <property type="match status" value="1"/>
</dbReference>